<dbReference type="NCBIfam" id="TIGR03925">
    <property type="entry name" value="T7SS_EccC_b"/>
    <property type="match status" value="1"/>
</dbReference>
<keyword evidence="13" id="KW-1185">Reference proteome</keyword>
<feature type="binding site" evidence="9">
    <location>
        <begin position="1122"/>
        <end position="1129"/>
    </location>
    <ligand>
        <name>ATP</name>
        <dbReference type="ChEBI" id="CHEBI:30616"/>
    </ligand>
</feature>
<dbReference type="InterPro" id="IPR002543">
    <property type="entry name" value="FtsK_dom"/>
</dbReference>
<dbReference type="RefSeq" id="WP_345385772.1">
    <property type="nucleotide sequence ID" value="NZ_BAABHG010000001.1"/>
</dbReference>
<organism evidence="12 13">
    <name type="scientific">Amycolatopsis samaneae</name>
    <dbReference type="NCBI Taxonomy" id="664691"/>
    <lineage>
        <taxon>Bacteria</taxon>
        <taxon>Bacillati</taxon>
        <taxon>Actinomycetota</taxon>
        <taxon>Actinomycetes</taxon>
        <taxon>Pseudonocardiales</taxon>
        <taxon>Pseudonocardiaceae</taxon>
        <taxon>Amycolatopsis</taxon>
    </lineage>
</organism>
<evidence type="ECO:0000256" key="8">
    <source>
        <dbReference type="ARBA" id="ARBA00023136"/>
    </source>
</evidence>
<dbReference type="PANTHER" id="PTHR22683">
    <property type="entry name" value="SPORULATION PROTEIN RELATED"/>
    <property type="match status" value="1"/>
</dbReference>
<feature type="domain" description="FtsK" evidence="11">
    <location>
        <begin position="816"/>
        <end position="1007"/>
    </location>
</feature>
<keyword evidence="4" id="KW-0677">Repeat</keyword>
<comment type="subcellular location">
    <subcellularLocation>
        <location evidence="1">Cell membrane</location>
        <topology evidence="1">Multi-pass membrane protein</topology>
    </subcellularLocation>
</comment>
<keyword evidence="6 9" id="KW-0067">ATP-binding</keyword>
<dbReference type="Proteomes" id="UP001597419">
    <property type="component" value="Unassembled WGS sequence"/>
</dbReference>
<feature type="domain" description="FtsK" evidence="11">
    <location>
        <begin position="455"/>
        <end position="655"/>
    </location>
</feature>
<accession>A0ABW5GUU3</accession>
<evidence type="ECO:0000256" key="5">
    <source>
        <dbReference type="ARBA" id="ARBA00022741"/>
    </source>
</evidence>
<feature type="binding site" evidence="9">
    <location>
        <begin position="478"/>
        <end position="485"/>
    </location>
    <ligand>
        <name>ATP</name>
        <dbReference type="ChEBI" id="CHEBI:30616"/>
    </ligand>
</feature>
<comment type="caution">
    <text evidence="12">The sequence shown here is derived from an EMBL/GenBank/DDBJ whole genome shotgun (WGS) entry which is preliminary data.</text>
</comment>
<evidence type="ECO:0000256" key="9">
    <source>
        <dbReference type="PROSITE-ProRule" id="PRU00289"/>
    </source>
</evidence>
<evidence type="ECO:0000256" key="4">
    <source>
        <dbReference type="ARBA" id="ARBA00022737"/>
    </source>
</evidence>
<dbReference type="InterPro" id="IPR027417">
    <property type="entry name" value="P-loop_NTPase"/>
</dbReference>
<gene>
    <name evidence="12" type="primary">eccCa</name>
    <name evidence="12" type="ORF">ACFSYJ_38630</name>
</gene>
<proteinExistence type="predicted"/>
<keyword evidence="7 10" id="KW-1133">Transmembrane helix</keyword>
<dbReference type="InterPro" id="IPR023837">
    <property type="entry name" value="EccCb-like_Actinobacteria"/>
</dbReference>
<feature type="transmembrane region" description="Helical" evidence="10">
    <location>
        <begin position="68"/>
        <end position="87"/>
    </location>
</feature>
<feature type="transmembrane region" description="Helical" evidence="10">
    <location>
        <begin position="38"/>
        <end position="56"/>
    </location>
</feature>
<evidence type="ECO:0000259" key="11">
    <source>
        <dbReference type="PROSITE" id="PS50901"/>
    </source>
</evidence>
<keyword evidence="2" id="KW-1003">Cell membrane</keyword>
<name>A0ABW5GUU3_9PSEU</name>
<evidence type="ECO:0000313" key="12">
    <source>
        <dbReference type="EMBL" id="MFD2464586.1"/>
    </source>
</evidence>
<dbReference type="Gene3D" id="3.40.50.300">
    <property type="entry name" value="P-loop containing nucleotide triphosphate hydrolases"/>
    <property type="match status" value="4"/>
</dbReference>
<dbReference type="PROSITE" id="PS50901">
    <property type="entry name" value="FTSK"/>
    <property type="match status" value="3"/>
</dbReference>
<evidence type="ECO:0000256" key="3">
    <source>
        <dbReference type="ARBA" id="ARBA00022692"/>
    </source>
</evidence>
<evidence type="ECO:0000256" key="1">
    <source>
        <dbReference type="ARBA" id="ARBA00004651"/>
    </source>
</evidence>
<evidence type="ECO:0000256" key="2">
    <source>
        <dbReference type="ARBA" id="ARBA00022475"/>
    </source>
</evidence>
<dbReference type="SUPFAM" id="SSF52540">
    <property type="entry name" value="P-loop containing nucleoside triphosphate hydrolases"/>
    <property type="match status" value="3"/>
</dbReference>
<evidence type="ECO:0000256" key="7">
    <source>
        <dbReference type="ARBA" id="ARBA00022989"/>
    </source>
</evidence>
<evidence type="ECO:0000256" key="10">
    <source>
        <dbReference type="SAM" id="Phobius"/>
    </source>
</evidence>
<feature type="binding site" evidence="9">
    <location>
        <begin position="834"/>
        <end position="841"/>
    </location>
    <ligand>
        <name>ATP</name>
        <dbReference type="ChEBI" id="CHEBI:30616"/>
    </ligand>
</feature>
<dbReference type="Pfam" id="PF01580">
    <property type="entry name" value="FtsK_SpoIIIE"/>
    <property type="match status" value="2"/>
</dbReference>
<protein>
    <submittedName>
        <fullName evidence="12">Type VII secretion protein EccCa</fullName>
    </submittedName>
</protein>
<dbReference type="PANTHER" id="PTHR22683:SF1">
    <property type="entry name" value="TYPE VII SECRETION SYSTEM PROTEIN ESSC"/>
    <property type="match status" value="1"/>
</dbReference>
<reference evidence="13" key="1">
    <citation type="journal article" date="2019" name="Int. J. Syst. Evol. Microbiol.">
        <title>The Global Catalogue of Microorganisms (GCM) 10K type strain sequencing project: providing services to taxonomists for standard genome sequencing and annotation.</title>
        <authorList>
            <consortium name="The Broad Institute Genomics Platform"/>
            <consortium name="The Broad Institute Genome Sequencing Center for Infectious Disease"/>
            <person name="Wu L."/>
            <person name="Ma J."/>
        </authorList>
    </citation>
    <scope>NUCLEOTIDE SEQUENCE [LARGE SCALE GENOMIC DNA]</scope>
    <source>
        <strain evidence="13">CGMCC 4.7643</strain>
    </source>
</reference>
<evidence type="ECO:0000256" key="6">
    <source>
        <dbReference type="ARBA" id="ARBA00022840"/>
    </source>
</evidence>
<keyword evidence="8 10" id="KW-0472">Membrane</keyword>
<dbReference type="InterPro" id="IPR003593">
    <property type="entry name" value="AAA+_ATPase"/>
</dbReference>
<sequence length="1324" mass="143128">MAIIVVKRPARRPAPELPAGELILQPPPEIPPPPGRQWAQLLMVLPMVGTTGAMALMFSGSASGSIRYAVYGLMGVGMLGMVVLGFLQGGGPSKREMGHARRKYLRHLAQHRLRLRRSVRRQREAMEYLHPDPASLWSLAASYRLWERRKDDEDFGVARIGRGAQSPATTLVTPDTKPLEELEPLSALALRRFITTYDTVGRLPIAIAVNGFSRVYLRGDRDAGMGLLRAMLAQLATLHSPDDVRIAVCAGEEQRPGWEWVKWLPHALHPERTDALGPLRLVAPNVPALESMLEEELAKRPRFDPESDVRLPGPHLVVVLDGGSVAGSDHLMTGGGVEGVTVVDLTTLPPRALDRTTVVLDVAADGDLVSETIDGEAPLGRADALGPVAAEGLARQLAPLRLTAGIRGDAPMSAELGLAELLELGDPYEFDPVLTWAPRPNRDRLRVQFGIQADGTPIELDLKESAQDGMGPHGLLIGATGSGKSELLRTLVLALAITHPPNSLNFALVDFKGGATFTRLDALPHTSAVITNLAEELHLVDRMTDAISGELIRRQELLRAAGNFSSLRDYEKARAAGAPLPEVPTLLVICDEFSELLSVKPDFIDMFVQIGRLGRSLGVHLLLASQRLEEGRLRGLENHLSYRVGLRTFSEMESRAVLGSTDAFKLPRAPGHGFLKVGTEPMDRFRSAYVSGVYQRATREGGVAATPGEHLVLQEYTTAYLAAELDDPAEEAAPEPDEDTAVGETLLDILVDRLEGQGTPAHQVWLPPLADSPTLDELLPELVVHPERGLTAASPELAGSLRPVLGIVDRPFEQRRDPLVLDLSGAAGHVLVLGAPQTGKSTALRTLVTSLALTHTPREVQFYCLDFGGGTLASIAGLPHVAGVSGRLDTGAVRRTVAEVATLLAQRERLFAEHRIDGIVTYRRLRAEGRFAEQPHGDVFLVVDGWLTLRNDFPDLEETVGDIAARGLSYGVHVLAGCARSFDLRMTVRDLFASRLELKIGDPIDSIIDRRAAMSVPADAPGRGVAMSGHQMLLALPRIDGAGRAGDLADGIGALVERVATAWPGESAPSVRLLPATLPFEELPATDQRTGEDTGLAVGIHEQDLSPMRLDFAADPHFFLLADTRSGKTSFLRVLARRIQNAYQPSEARIVVVDHRRGLLGEVGEEYLLGYGVNDEHSGGLLAETAEALAKRLPGPDVTPEQLRKRSWWRGPEIFVLVDDYDMVATHAAHPLMPLLPLVAQGGDIGLHVVLARRTGGAGRGLFEPFLGRLREVGTPGLMMSGDRDEGPLLGGMRAQVLPPGRGWLVDRRGQKGLVQIAWLPPED</sequence>
<keyword evidence="3 10" id="KW-0812">Transmembrane</keyword>
<dbReference type="EMBL" id="JBHUKU010000026">
    <property type="protein sequence ID" value="MFD2464586.1"/>
    <property type="molecule type" value="Genomic_DNA"/>
</dbReference>
<evidence type="ECO:0000313" key="13">
    <source>
        <dbReference type="Proteomes" id="UP001597419"/>
    </source>
</evidence>
<dbReference type="SMART" id="SM00382">
    <property type="entry name" value="AAA"/>
    <property type="match status" value="3"/>
</dbReference>
<dbReference type="InterPro" id="IPR023836">
    <property type="entry name" value="EccCa-like_Actinobacteria"/>
</dbReference>
<keyword evidence="5 9" id="KW-0547">Nucleotide-binding</keyword>
<feature type="domain" description="FtsK" evidence="11">
    <location>
        <begin position="1105"/>
        <end position="1288"/>
    </location>
</feature>
<dbReference type="InterPro" id="IPR050206">
    <property type="entry name" value="FtsK/SpoIIIE/SftA"/>
</dbReference>
<dbReference type="NCBIfam" id="TIGR03924">
    <property type="entry name" value="T7SS_EccC_a"/>
    <property type="match status" value="1"/>
</dbReference>